<reference evidence="6 7" key="1">
    <citation type="journal article" date="2022" name="Nat. Plants">
        <title>Genomes of leafy and leafless Platanthera orchids illuminate the evolution of mycoheterotrophy.</title>
        <authorList>
            <person name="Li M.H."/>
            <person name="Liu K.W."/>
            <person name="Li Z."/>
            <person name="Lu H.C."/>
            <person name="Ye Q.L."/>
            <person name="Zhang D."/>
            <person name="Wang J.Y."/>
            <person name="Li Y.F."/>
            <person name="Zhong Z.M."/>
            <person name="Liu X."/>
            <person name="Yu X."/>
            <person name="Liu D.K."/>
            <person name="Tu X.D."/>
            <person name="Liu B."/>
            <person name="Hao Y."/>
            <person name="Liao X.Y."/>
            <person name="Jiang Y.T."/>
            <person name="Sun W.H."/>
            <person name="Chen J."/>
            <person name="Chen Y.Q."/>
            <person name="Ai Y."/>
            <person name="Zhai J.W."/>
            <person name="Wu S.S."/>
            <person name="Zhou Z."/>
            <person name="Hsiao Y.Y."/>
            <person name="Wu W.L."/>
            <person name="Chen Y.Y."/>
            <person name="Lin Y.F."/>
            <person name="Hsu J.L."/>
            <person name="Li C.Y."/>
            <person name="Wang Z.W."/>
            <person name="Zhao X."/>
            <person name="Zhong W.Y."/>
            <person name="Ma X.K."/>
            <person name="Ma L."/>
            <person name="Huang J."/>
            <person name="Chen G.Z."/>
            <person name="Huang M.Z."/>
            <person name="Huang L."/>
            <person name="Peng D.H."/>
            <person name="Luo Y.B."/>
            <person name="Zou S.Q."/>
            <person name="Chen S.P."/>
            <person name="Lan S."/>
            <person name="Tsai W.C."/>
            <person name="Van de Peer Y."/>
            <person name="Liu Z.J."/>
        </authorList>
    </citation>
    <scope>NUCLEOTIDE SEQUENCE [LARGE SCALE GENOMIC DNA]</scope>
    <source>
        <strain evidence="6">Lor287</strain>
    </source>
</reference>
<keyword evidence="3 5" id="KW-1133">Transmembrane helix</keyword>
<feature type="transmembrane region" description="Helical" evidence="5">
    <location>
        <begin position="5"/>
        <end position="23"/>
    </location>
</feature>
<evidence type="ECO:0000256" key="3">
    <source>
        <dbReference type="ARBA" id="ARBA00022989"/>
    </source>
</evidence>
<keyword evidence="2 5" id="KW-0812">Transmembrane</keyword>
<dbReference type="EMBL" id="JBBWWQ010000006">
    <property type="protein sequence ID" value="KAK8944692.1"/>
    <property type="molecule type" value="Genomic_DNA"/>
</dbReference>
<keyword evidence="4 5" id="KW-0472">Membrane</keyword>
<feature type="transmembrane region" description="Helical" evidence="5">
    <location>
        <begin position="29"/>
        <end position="54"/>
    </location>
</feature>
<dbReference type="GO" id="GO:0016020">
    <property type="term" value="C:membrane"/>
    <property type="evidence" value="ECO:0007669"/>
    <property type="project" value="UniProtKB-SubCell"/>
</dbReference>
<protein>
    <submittedName>
        <fullName evidence="6">Sugar phosphate/phosphate translocator</fullName>
    </submittedName>
</protein>
<organism evidence="6 7">
    <name type="scientific">Platanthera zijinensis</name>
    <dbReference type="NCBI Taxonomy" id="2320716"/>
    <lineage>
        <taxon>Eukaryota</taxon>
        <taxon>Viridiplantae</taxon>
        <taxon>Streptophyta</taxon>
        <taxon>Embryophyta</taxon>
        <taxon>Tracheophyta</taxon>
        <taxon>Spermatophyta</taxon>
        <taxon>Magnoliopsida</taxon>
        <taxon>Liliopsida</taxon>
        <taxon>Asparagales</taxon>
        <taxon>Orchidaceae</taxon>
        <taxon>Orchidoideae</taxon>
        <taxon>Orchideae</taxon>
        <taxon>Orchidinae</taxon>
        <taxon>Platanthera</taxon>
    </lineage>
</organism>
<gene>
    <name evidence="6" type="ORF">KSP39_PZI008344</name>
</gene>
<evidence type="ECO:0000313" key="6">
    <source>
        <dbReference type="EMBL" id="KAK8944692.1"/>
    </source>
</evidence>
<dbReference type="PANTHER" id="PTHR11132">
    <property type="entry name" value="SOLUTE CARRIER FAMILY 35"/>
    <property type="match status" value="1"/>
</dbReference>
<dbReference type="AlphaFoldDB" id="A0AAP0G8U9"/>
<evidence type="ECO:0000256" key="1">
    <source>
        <dbReference type="ARBA" id="ARBA00004141"/>
    </source>
</evidence>
<sequence>MTHEFYISSIIPIGTLYAFSLWFSNSAYIYLFVSFIQMLKALMPVAVHSFSILLSKEAFRRATMAYMLSISIRVAIAAYGEARFDAWGVLL</sequence>
<accession>A0AAP0G8U9</accession>
<keyword evidence="7" id="KW-1185">Reference proteome</keyword>
<dbReference type="InterPro" id="IPR050186">
    <property type="entry name" value="TPT_transporter"/>
</dbReference>
<name>A0AAP0G8U9_9ASPA</name>
<comment type="caution">
    <text evidence="6">The sequence shown here is derived from an EMBL/GenBank/DDBJ whole genome shotgun (WGS) entry which is preliminary data.</text>
</comment>
<evidence type="ECO:0000256" key="2">
    <source>
        <dbReference type="ARBA" id="ARBA00022692"/>
    </source>
</evidence>
<evidence type="ECO:0000313" key="7">
    <source>
        <dbReference type="Proteomes" id="UP001418222"/>
    </source>
</evidence>
<comment type="subcellular location">
    <subcellularLocation>
        <location evidence="1">Membrane</location>
        <topology evidence="1">Multi-pass membrane protein</topology>
    </subcellularLocation>
</comment>
<dbReference type="Proteomes" id="UP001418222">
    <property type="component" value="Unassembled WGS sequence"/>
</dbReference>
<evidence type="ECO:0000256" key="5">
    <source>
        <dbReference type="SAM" id="Phobius"/>
    </source>
</evidence>
<evidence type="ECO:0000256" key="4">
    <source>
        <dbReference type="ARBA" id="ARBA00023136"/>
    </source>
</evidence>
<proteinExistence type="predicted"/>